<evidence type="ECO:0000313" key="2">
    <source>
        <dbReference type="EMBL" id="GIX72285.1"/>
    </source>
</evidence>
<feature type="compositionally biased region" description="Basic and acidic residues" evidence="1">
    <location>
        <begin position="66"/>
        <end position="77"/>
    </location>
</feature>
<organism evidence="2 3">
    <name type="scientific">Caerostris darwini</name>
    <dbReference type="NCBI Taxonomy" id="1538125"/>
    <lineage>
        <taxon>Eukaryota</taxon>
        <taxon>Metazoa</taxon>
        <taxon>Ecdysozoa</taxon>
        <taxon>Arthropoda</taxon>
        <taxon>Chelicerata</taxon>
        <taxon>Arachnida</taxon>
        <taxon>Araneae</taxon>
        <taxon>Araneomorphae</taxon>
        <taxon>Entelegynae</taxon>
        <taxon>Araneoidea</taxon>
        <taxon>Araneidae</taxon>
        <taxon>Caerostris</taxon>
    </lineage>
</organism>
<comment type="caution">
    <text evidence="2">The sequence shown here is derived from an EMBL/GenBank/DDBJ whole genome shotgun (WGS) entry which is preliminary data.</text>
</comment>
<accession>A0AAV4MKB2</accession>
<evidence type="ECO:0000256" key="1">
    <source>
        <dbReference type="SAM" id="MobiDB-lite"/>
    </source>
</evidence>
<dbReference type="AlphaFoldDB" id="A0AAV4MKB2"/>
<proteinExistence type="predicted"/>
<dbReference type="Proteomes" id="UP001054837">
    <property type="component" value="Unassembled WGS sequence"/>
</dbReference>
<gene>
    <name evidence="2" type="ORF">CDAR_443241</name>
</gene>
<dbReference type="EMBL" id="BPLQ01000512">
    <property type="protein sequence ID" value="GIX72285.1"/>
    <property type="molecule type" value="Genomic_DNA"/>
</dbReference>
<sequence length="96" mass="11007">MRSAAHFAIPFPPNNRNAPSFPRLSLKRLLSPVRVPVHGERWDHAENERVWAAIEGEYVMQEMEMRTGNRREKKVEEGSSGFGRQIGNEESVCTEN</sequence>
<feature type="region of interest" description="Disordered" evidence="1">
    <location>
        <begin position="66"/>
        <end position="96"/>
    </location>
</feature>
<evidence type="ECO:0000313" key="3">
    <source>
        <dbReference type="Proteomes" id="UP001054837"/>
    </source>
</evidence>
<name>A0AAV4MKB2_9ARAC</name>
<keyword evidence="3" id="KW-1185">Reference proteome</keyword>
<protein>
    <submittedName>
        <fullName evidence="2">Uncharacterized protein</fullName>
    </submittedName>
</protein>
<reference evidence="2 3" key="1">
    <citation type="submission" date="2021-06" db="EMBL/GenBank/DDBJ databases">
        <title>Caerostris darwini draft genome.</title>
        <authorList>
            <person name="Kono N."/>
            <person name="Arakawa K."/>
        </authorList>
    </citation>
    <scope>NUCLEOTIDE SEQUENCE [LARGE SCALE GENOMIC DNA]</scope>
</reference>